<accession>A6N216</accession>
<dbReference type="EMBL" id="EF579802">
    <property type="protein sequence ID" value="ABR10488.1"/>
    <property type="molecule type" value="Genomic_DNA"/>
</dbReference>
<reference evidence="1 2" key="1">
    <citation type="submission" date="2007-04" db="EMBL/GenBank/DDBJ databases">
        <title>Isolation, characterization and complete nucleotide sequence of a novel temperate bacteriophage Min1, isolated from the nematode pathogen Microbacterium nematophilum.</title>
        <authorList>
            <person name="Akimkina T.V."/>
            <person name="Venien-Bryan C."/>
            <person name="Hodgkin J.A."/>
        </authorList>
    </citation>
    <scope>NUCLEOTIDE SEQUENCE [LARGE SCALE GENOMIC DNA]</scope>
</reference>
<sequence length="97" mass="10463">MVKTLPTWVRVLGWTVSAVAAVGHVAAGDVLGAVYPLIVWRFVEVSFELIRTQEALRLARQDTLRVHLIAEALDRGLLITPANATSNTAPPSCRASS</sequence>
<dbReference type="Proteomes" id="UP000001999">
    <property type="component" value="Segment"/>
</dbReference>
<name>A6N216_9CAUD</name>
<dbReference type="KEGG" id="vg:5309148"/>
<organism evidence="1 2">
    <name type="scientific">Microbacterium phage Min1</name>
    <dbReference type="NCBI Taxonomy" id="446529"/>
    <lineage>
        <taxon>Viruses</taxon>
        <taxon>Duplodnaviria</taxon>
        <taxon>Heunggongvirae</taxon>
        <taxon>Uroviricota</taxon>
        <taxon>Caudoviricetes</taxon>
        <taxon>Minunavirus</taxon>
        <taxon>Minunavirus Min1</taxon>
    </lineage>
</organism>
<proteinExistence type="predicted"/>
<protein>
    <submittedName>
        <fullName evidence="1">Uncharacterized protein</fullName>
    </submittedName>
</protein>
<dbReference type="GeneID" id="5309148"/>
<dbReference type="RefSeq" id="YP_001294818.1">
    <property type="nucleotide sequence ID" value="NC_009603.1"/>
</dbReference>
<keyword evidence="2" id="KW-1185">Reference proteome</keyword>
<evidence type="ECO:0000313" key="1">
    <source>
        <dbReference type="EMBL" id="ABR10488.1"/>
    </source>
</evidence>
<evidence type="ECO:0000313" key="2">
    <source>
        <dbReference type="Proteomes" id="UP000001999"/>
    </source>
</evidence>